<feature type="domain" description="EF-hand" evidence="1">
    <location>
        <begin position="37"/>
        <end position="72"/>
    </location>
</feature>
<reference evidence="4" key="1">
    <citation type="submission" date="2016-06" db="UniProtKB">
        <authorList>
            <consortium name="WormBaseParasite"/>
        </authorList>
    </citation>
    <scope>IDENTIFICATION</scope>
</reference>
<dbReference type="PROSITE" id="PS50222">
    <property type="entry name" value="EF_HAND_2"/>
    <property type="match status" value="1"/>
</dbReference>
<dbReference type="InterPro" id="IPR002048">
    <property type="entry name" value="EF_hand_dom"/>
</dbReference>
<dbReference type="AlphaFoldDB" id="A0A183ACY7"/>
<organism evidence="4">
    <name type="scientific">Echinostoma caproni</name>
    <dbReference type="NCBI Taxonomy" id="27848"/>
    <lineage>
        <taxon>Eukaryota</taxon>
        <taxon>Metazoa</taxon>
        <taxon>Spiralia</taxon>
        <taxon>Lophotrochozoa</taxon>
        <taxon>Platyhelminthes</taxon>
        <taxon>Trematoda</taxon>
        <taxon>Digenea</taxon>
        <taxon>Plagiorchiida</taxon>
        <taxon>Echinostomata</taxon>
        <taxon>Echinostomatoidea</taxon>
        <taxon>Echinostomatidae</taxon>
        <taxon>Echinostoma</taxon>
    </lineage>
</organism>
<protein>
    <submittedName>
        <fullName evidence="4">EF-hand domain-containing protein</fullName>
    </submittedName>
</protein>
<dbReference type="Proteomes" id="UP000272942">
    <property type="component" value="Unassembled WGS sequence"/>
</dbReference>
<keyword evidence="3" id="KW-1185">Reference proteome</keyword>
<sequence>MPVKPESWTNALLSRLDEERGGEVSVDEIATFVPNAKFKQRVMDSIRKRDCNNDGKVDVDEARKWIMEIVEDINRKHEKLSGQH</sequence>
<dbReference type="EMBL" id="UZAN01041672">
    <property type="protein sequence ID" value="VDP73731.1"/>
    <property type="molecule type" value="Genomic_DNA"/>
</dbReference>
<dbReference type="InterPro" id="IPR011992">
    <property type="entry name" value="EF-hand-dom_pair"/>
</dbReference>
<proteinExistence type="predicted"/>
<evidence type="ECO:0000313" key="2">
    <source>
        <dbReference type="EMBL" id="VDP73731.1"/>
    </source>
</evidence>
<dbReference type="GO" id="GO:0005509">
    <property type="term" value="F:calcium ion binding"/>
    <property type="evidence" value="ECO:0007669"/>
    <property type="project" value="InterPro"/>
</dbReference>
<accession>A0A183ACY7</accession>
<reference evidence="2 3" key="2">
    <citation type="submission" date="2018-11" db="EMBL/GenBank/DDBJ databases">
        <authorList>
            <consortium name="Pathogen Informatics"/>
        </authorList>
    </citation>
    <scope>NUCLEOTIDE SEQUENCE [LARGE SCALE GENOMIC DNA]</scope>
    <source>
        <strain evidence="2 3">Egypt</strain>
    </source>
</reference>
<evidence type="ECO:0000313" key="4">
    <source>
        <dbReference type="WBParaSite" id="ECPE_0000483401-mRNA-1"/>
    </source>
</evidence>
<evidence type="ECO:0000259" key="1">
    <source>
        <dbReference type="PROSITE" id="PS50222"/>
    </source>
</evidence>
<dbReference type="SUPFAM" id="SSF47473">
    <property type="entry name" value="EF-hand"/>
    <property type="match status" value="1"/>
</dbReference>
<dbReference type="OrthoDB" id="26525at2759"/>
<dbReference type="WBParaSite" id="ECPE_0000483401-mRNA-1">
    <property type="protein sequence ID" value="ECPE_0000483401-mRNA-1"/>
    <property type="gene ID" value="ECPE_0000483401"/>
</dbReference>
<evidence type="ECO:0000313" key="3">
    <source>
        <dbReference type="Proteomes" id="UP000272942"/>
    </source>
</evidence>
<dbReference type="Gene3D" id="1.10.238.10">
    <property type="entry name" value="EF-hand"/>
    <property type="match status" value="1"/>
</dbReference>
<gene>
    <name evidence="2" type="ORF">ECPE_LOCUS4822</name>
</gene>
<name>A0A183ACY7_9TREM</name>